<sequence>MKSLFASLLLLLLGVHSVQAQAPQNQKLNLIRTLIVDGQNNHEQWPKITFMIKRYLEETGKFSVDVQRSYYTWNGDELMEKYRIPGVRATKALSKPRADSSFHPDFASYDLVVCNFGWEAAPWSDETQRDFDTFIKKGGGLVVIHAADNSFPRWPAYNKMIGLGGWGDRTEKDGPYVYYTNEGALMRDPQPGQAGSHGAQQEIQIKIRQASHPITQGMPLTWMHTKDELYDRLRGPAEHLQVLATAYSSKQNKGTDRHEPMLMTINYGQGRIFHTPLGHMDYSVECVGFITCLQRGAQWAATGKVDIPIPSDFPTPTATRHRRFVE</sequence>
<evidence type="ECO:0000313" key="4">
    <source>
        <dbReference type="Proteomes" id="UP000198598"/>
    </source>
</evidence>
<dbReference type="Pfam" id="PF06283">
    <property type="entry name" value="ThuA"/>
    <property type="match status" value="1"/>
</dbReference>
<evidence type="ECO:0000256" key="1">
    <source>
        <dbReference type="SAM" id="SignalP"/>
    </source>
</evidence>
<dbReference type="InterPro" id="IPR029010">
    <property type="entry name" value="ThuA-like"/>
</dbReference>
<dbReference type="STRING" id="662367.SAMN05216167_1376"/>
<dbReference type="Gene3D" id="3.40.50.880">
    <property type="match status" value="1"/>
</dbReference>
<dbReference type="RefSeq" id="WP_093834707.1">
    <property type="nucleotide sequence ID" value="NZ_FOLQ01000037.1"/>
</dbReference>
<keyword evidence="1" id="KW-0732">Signal</keyword>
<dbReference type="PANTHER" id="PTHR40469">
    <property type="entry name" value="SECRETED GLYCOSYL HYDROLASE"/>
    <property type="match status" value="1"/>
</dbReference>
<feature type="chain" id="PRO_5011681352" evidence="1">
    <location>
        <begin position="23"/>
        <end position="326"/>
    </location>
</feature>
<keyword evidence="3" id="KW-0315">Glutamine amidotransferase</keyword>
<gene>
    <name evidence="3" type="ORF">SAMN05216167_1376</name>
</gene>
<keyword evidence="3" id="KW-0808">Transferase</keyword>
<dbReference type="GO" id="GO:0016740">
    <property type="term" value="F:transferase activity"/>
    <property type="evidence" value="ECO:0007669"/>
    <property type="project" value="UniProtKB-KW"/>
</dbReference>
<protein>
    <submittedName>
        <fullName evidence="3">Type 1 glutamine amidotransferase (GATase1)</fullName>
    </submittedName>
</protein>
<dbReference type="OrthoDB" id="9785923at2"/>
<dbReference type="InterPro" id="IPR029062">
    <property type="entry name" value="Class_I_gatase-like"/>
</dbReference>
<feature type="signal peptide" evidence="1">
    <location>
        <begin position="1"/>
        <end position="22"/>
    </location>
</feature>
<dbReference type="Proteomes" id="UP000198598">
    <property type="component" value="Unassembled WGS sequence"/>
</dbReference>
<proteinExistence type="predicted"/>
<dbReference type="PANTHER" id="PTHR40469:SF2">
    <property type="entry name" value="GALACTOSE-BINDING DOMAIN-LIKE SUPERFAMILY PROTEIN"/>
    <property type="match status" value="1"/>
</dbReference>
<name>A0A1I2GYW0_9BACT</name>
<dbReference type="SUPFAM" id="SSF52317">
    <property type="entry name" value="Class I glutamine amidotransferase-like"/>
    <property type="match status" value="1"/>
</dbReference>
<dbReference type="AlphaFoldDB" id="A0A1I2GYW0"/>
<evidence type="ECO:0000313" key="3">
    <source>
        <dbReference type="EMBL" id="SFF23134.1"/>
    </source>
</evidence>
<keyword evidence="4" id="KW-1185">Reference proteome</keyword>
<reference evidence="3 4" key="1">
    <citation type="submission" date="2016-10" db="EMBL/GenBank/DDBJ databases">
        <authorList>
            <person name="de Groot N.N."/>
        </authorList>
    </citation>
    <scope>NUCLEOTIDE SEQUENCE [LARGE SCALE GENOMIC DNA]</scope>
    <source>
        <strain evidence="3 4">DSM 26130</strain>
    </source>
</reference>
<evidence type="ECO:0000259" key="2">
    <source>
        <dbReference type="Pfam" id="PF06283"/>
    </source>
</evidence>
<organism evidence="3 4">
    <name type="scientific">Spirosoma endophyticum</name>
    <dbReference type="NCBI Taxonomy" id="662367"/>
    <lineage>
        <taxon>Bacteria</taxon>
        <taxon>Pseudomonadati</taxon>
        <taxon>Bacteroidota</taxon>
        <taxon>Cytophagia</taxon>
        <taxon>Cytophagales</taxon>
        <taxon>Cytophagaceae</taxon>
        <taxon>Spirosoma</taxon>
    </lineage>
</organism>
<accession>A0A1I2GYW0</accession>
<dbReference type="EMBL" id="FOLQ01000037">
    <property type="protein sequence ID" value="SFF23134.1"/>
    <property type="molecule type" value="Genomic_DNA"/>
</dbReference>
<feature type="domain" description="ThuA-like" evidence="2">
    <location>
        <begin position="105"/>
        <end position="300"/>
    </location>
</feature>